<evidence type="ECO:0000313" key="3">
    <source>
        <dbReference type="Proteomes" id="UP000481109"/>
    </source>
</evidence>
<accession>A0A6G4XDC0</accession>
<organism evidence="2 3">
    <name type="scientific">Streptomyces mesophilus</name>
    <dbReference type="NCBI Taxonomy" id="1775132"/>
    <lineage>
        <taxon>Bacteria</taxon>
        <taxon>Bacillati</taxon>
        <taxon>Actinomycetota</taxon>
        <taxon>Actinomycetes</taxon>
        <taxon>Kitasatosporales</taxon>
        <taxon>Streptomycetaceae</taxon>
        <taxon>Streptomyces</taxon>
    </lineage>
</organism>
<feature type="domain" description="Schlafen group 3-like DNA/RNA helicase" evidence="1">
    <location>
        <begin position="266"/>
        <end position="611"/>
    </location>
</feature>
<dbReference type="SUPFAM" id="SSF52540">
    <property type="entry name" value="P-loop containing nucleoside triphosphate hydrolases"/>
    <property type="match status" value="1"/>
</dbReference>
<evidence type="ECO:0000259" key="1">
    <source>
        <dbReference type="Pfam" id="PF09848"/>
    </source>
</evidence>
<dbReference type="Gene3D" id="3.40.50.300">
    <property type="entry name" value="P-loop containing nucleotide triphosphate hydrolases"/>
    <property type="match status" value="1"/>
</dbReference>
<dbReference type="Proteomes" id="UP000481109">
    <property type="component" value="Unassembled WGS sequence"/>
</dbReference>
<dbReference type="Pfam" id="PF09848">
    <property type="entry name" value="SLFN-g3_helicase"/>
    <property type="match status" value="1"/>
</dbReference>
<gene>
    <name evidence="2" type="ORF">G6045_06000</name>
</gene>
<evidence type="ECO:0000313" key="2">
    <source>
        <dbReference type="EMBL" id="NGO75233.1"/>
    </source>
</evidence>
<dbReference type="EMBL" id="JAAKZW010000011">
    <property type="protein sequence ID" value="NGO75233.1"/>
    <property type="molecule type" value="Genomic_DNA"/>
</dbReference>
<reference evidence="2 3" key="1">
    <citation type="submission" date="2020-02" db="EMBL/GenBank/DDBJ databases">
        <title>Whole-genome analyses of novel actinobacteria.</title>
        <authorList>
            <person name="Sahin N."/>
            <person name="Tokatli A."/>
        </authorList>
    </citation>
    <scope>NUCLEOTIDE SEQUENCE [LARGE SCALE GENOMIC DNA]</scope>
    <source>
        <strain evidence="2 3">YC504</strain>
    </source>
</reference>
<sequence>MHLHGGEVADVARDVTQSTFIAACEQRFIKMFGFAPSKEEVRSWQRSWPALMSALCSAGLGELRVLLEYSLPATGERIDALVIGEAPDGRLCTVVIELKQWTTVQTSPLRPGMAKIGQRTVQHPSRQVRGYVSYLQEWVARDEIPLLTRGLTVLHDGGPELIHQLRQGVARGSAASFPLLGRDDLTAHPTPEDLAERLGCAALRPPSREGIKAFLNAEHRPSPALLARAGHVIEGNDAFTLLGDQDLALQEVWHSVEASQERGTHSTIVVTGGPGTGKTVIACRLLGDLCRRPNANPRLLSPSGTLTRQLKRTVGDTSRGLIATFTDKVPAAVVADGVVLLDEAHRARTYPDHSRGAFPFTLGKLVNRASVAVLFLDEQQIVRPTEGITLDELEQHARDHDRYFCHIDLTTQFRCNGSSAYHQWIDQFLRPEGHTPLWAGSDYDLAVIGDPDQFTHWVSAHTDNGLTARITAGFCWPWESQAAHPLRPEVEISWTGPDGPRAWSRPWNARIEETDLDHPQVPARPYWATDTGGHEQVGCIYTAQGMEYAYNVVIIGNDLVRRGDKWVARPDKSFDSVFKDISPDRYLRYALNSYRVLATRGARGTRLYSIDPETQTHLETLLPQHDQRPGQG</sequence>
<dbReference type="AlphaFoldDB" id="A0A6G4XDC0"/>
<dbReference type="InterPro" id="IPR018647">
    <property type="entry name" value="SLFN_3-like_DNA/RNA_helicase"/>
</dbReference>
<name>A0A6G4XDC0_9ACTN</name>
<dbReference type="InterPro" id="IPR027417">
    <property type="entry name" value="P-loop_NTPase"/>
</dbReference>
<protein>
    <submittedName>
        <fullName evidence="2">DUF2075 domain-containing protein</fullName>
    </submittedName>
</protein>
<keyword evidence="3" id="KW-1185">Reference proteome</keyword>
<comment type="caution">
    <text evidence="2">The sequence shown here is derived from an EMBL/GenBank/DDBJ whole genome shotgun (WGS) entry which is preliminary data.</text>
</comment>
<proteinExistence type="predicted"/>